<evidence type="ECO:0000313" key="2">
    <source>
        <dbReference type="EMBL" id="SFZ73907.1"/>
    </source>
</evidence>
<dbReference type="InterPro" id="IPR010653">
    <property type="entry name" value="NlpB/DapX"/>
</dbReference>
<sequence>MIRTTRITAALALVTLAAGCANLPFIGDDTPEAPEYTKARGAIQPKQLELPPELSSPELNGAYAIPGLTLSADGQQILASGAALPKFDKVRMESDGNQRWLVINAPADAVWPQARQFWLDQGFKLTTDNALAGLLETNWQEERPDLPVGGIRAAIQRGMKTLYNSGMVDQYRMRLERSADGKGTEIYIAHRRMEEVYTAQDKSDTRWTPRPNDPEREAAKLKQLLVRLGISADTAGQVVASAKPAEGTPAVATPAAGSNRAQFITLADGKRVIQLNESFDRAWRRIGLALERAGYNIADRDRSLGLYYITSGKIQAAKAEEGFLSSLAFWKDEEKKQAELPQFLAVVSSKDAQTTVRIAGKEGVVLPDSQANAMLDPLLAELR</sequence>
<keyword evidence="3" id="KW-1185">Reference proteome</keyword>
<dbReference type="Proteomes" id="UP000186513">
    <property type="component" value="Unassembled WGS sequence"/>
</dbReference>
<dbReference type="AlphaFoldDB" id="A0A1K2HAX4"/>
<dbReference type="STRING" id="1121279.SAMN02745887_01028"/>
<dbReference type="EMBL" id="FPKR01000003">
    <property type="protein sequence ID" value="SFZ73907.1"/>
    <property type="molecule type" value="Genomic_DNA"/>
</dbReference>
<feature type="signal peptide" evidence="1">
    <location>
        <begin position="1"/>
        <end position="20"/>
    </location>
</feature>
<dbReference type="InterPro" id="IPR042268">
    <property type="entry name" value="BamC_C"/>
</dbReference>
<dbReference type="PROSITE" id="PS51257">
    <property type="entry name" value="PROKAR_LIPOPROTEIN"/>
    <property type="match status" value="1"/>
</dbReference>
<feature type="chain" id="PRO_5012205141" evidence="1">
    <location>
        <begin position="21"/>
        <end position="383"/>
    </location>
</feature>
<dbReference type="RefSeq" id="WP_072427553.1">
    <property type="nucleotide sequence ID" value="NZ_FPKR01000003.1"/>
</dbReference>
<organism evidence="2 3">
    <name type="scientific">Chitinimonas taiwanensis DSM 18899</name>
    <dbReference type="NCBI Taxonomy" id="1121279"/>
    <lineage>
        <taxon>Bacteria</taxon>
        <taxon>Pseudomonadati</taxon>
        <taxon>Pseudomonadota</taxon>
        <taxon>Betaproteobacteria</taxon>
        <taxon>Neisseriales</taxon>
        <taxon>Chitinibacteraceae</taxon>
        <taxon>Chitinimonas</taxon>
    </lineage>
</organism>
<accession>A0A1K2HAX4</accession>
<evidence type="ECO:0000313" key="3">
    <source>
        <dbReference type="Proteomes" id="UP000186513"/>
    </source>
</evidence>
<keyword evidence="1" id="KW-0732">Signal</keyword>
<name>A0A1K2HAX4_9NEIS</name>
<proteinExistence type="predicted"/>
<dbReference type="OrthoDB" id="5291099at2"/>
<evidence type="ECO:0000256" key="1">
    <source>
        <dbReference type="SAM" id="SignalP"/>
    </source>
</evidence>
<dbReference type="Gene3D" id="3.30.310.170">
    <property type="entry name" value="Outer membrane protein assembly factor BamC"/>
    <property type="match status" value="1"/>
</dbReference>
<protein>
    <submittedName>
        <fullName evidence="2">Beta-barrel assembly machine subunit BamC</fullName>
    </submittedName>
</protein>
<gene>
    <name evidence="2" type="ORF">SAMN02745887_01028</name>
</gene>
<reference evidence="2 3" key="1">
    <citation type="submission" date="2016-11" db="EMBL/GenBank/DDBJ databases">
        <authorList>
            <person name="Jaros S."/>
            <person name="Januszkiewicz K."/>
            <person name="Wedrychowicz H."/>
        </authorList>
    </citation>
    <scope>NUCLEOTIDE SEQUENCE [LARGE SCALE GENOMIC DNA]</scope>
    <source>
        <strain evidence="2 3">DSM 18899</strain>
    </source>
</reference>
<dbReference type="Pfam" id="PF06804">
    <property type="entry name" value="Lipoprotein_18"/>
    <property type="match status" value="1"/>
</dbReference>